<evidence type="ECO:0000313" key="2">
    <source>
        <dbReference type="Proteomes" id="UP001057452"/>
    </source>
</evidence>
<organism evidence="1 2">
    <name type="scientific">Chaenocephalus aceratus</name>
    <name type="common">Blackfin icefish</name>
    <name type="synonym">Chaenichthys aceratus</name>
    <dbReference type="NCBI Taxonomy" id="36190"/>
    <lineage>
        <taxon>Eukaryota</taxon>
        <taxon>Metazoa</taxon>
        <taxon>Chordata</taxon>
        <taxon>Craniata</taxon>
        <taxon>Vertebrata</taxon>
        <taxon>Euteleostomi</taxon>
        <taxon>Actinopterygii</taxon>
        <taxon>Neopterygii</taxon>
        <taxon>Teleostei</taxon>
        <taxon>Neoteleostei</taxon>
        <taxon>Acanthomorphata</taxon>
        <taxon>Eupercaria</taxon>
        <taxon>Perciformes</taxon>
        <taxon>Notothenioidei</taxon>
        <taxon>Channichthyidae</taxon>
        <taxon>Chaenocephalus</taxon>
    </lineage>
</organism>
<protein>
    <submittedName>
        <fullName evidence="1">Uncharacterized protein</fullName>
    </submittedName>
</protein>
<name>A0ACB9XW40_CHAAC</name>
<proteinExistence type="predicted"/>
<dbReference type="Proteomes" id="UP001057452">
    <property type="component" value="Chromosome 3"/>
</dbReference>
<gene>
    <name evidence="1" type="ORF">KUCAC02_002720</name>
</gene>
<accession>A0ACB9XW40</accession>
<dbReference type="EMBL" id="CM043787">
    <property type="protein sequence ID" value="KAI4831124.1"/>
    <property type="molecule type" value="Genomic_DNA"/>
</dbReference>
<keyword evidence="2" id="KW-1185">Reference proteome</keyword>
<reference evidence="1" key="1">
    <citation type="submission" date="2022-05" db="EMBL/GenBank/DDBJ databases">
        <title>Chromosome-level genome of Chaenocephalus aceratus.</title>
        <authorList>
            <person name="Park H."/>
        </authorList>
    </citation>
    <scope>NUCLEOTIDE SEQUENCE</scope>
    <source>
        <strain evidence="1">KU_202001</strain>
    </source>
</reference>
<comment type="caution">
    <text evidence="1">The sequence shown here is derived from an EMBL/GenBank/DDBJ whole genome shotgun (WGS) entry which is preliminary data.</text>
</comment>
<evidence type="ECO:0000313" key="1">
    <source>
        <dbReference type="EMBL" id="KAI4831124.1"/>
    </source>
</evidence>
<sequence length="384" mass="43081">MMAVNGIRSRLLLLLCFISTAAGNMFAFTEEPSERVGKGDGYCSRILRAQSNRKDGNNEFRLRVEGDPETYHPGSTYRVTVMASSPSYFRGFTLIALREGTEGDNDSDYIGNFQIIDEEETQFMTNCPPAVTESTPRRRTSIQVFWTAPPSGSGCLSIKASIVQKRIIYFQDEGSLTKRMCEKESLYGDVTEKPLLNCCACGTAKYRVTFFGNWSEKSHPKDYPRRANHWSALIGASHSKDYVLWEYGGFSSDGVKQVAELGSPVKMEEEIRQKMVESALLKKPAGDDVLEEYKSENSLKHSTGRQLVNILASHMTEMHGRFPSHPFSQKGYEHFYDGEKNTGYLSWRLRTMSRKNRETGCASHSASSTRTEPPKISTHSASSA</sequence>